<dbReference type="PANTHER" id="PTHR33705">
    <property type="entry name" value="PHOSPHOCARRIER PROTEIN HPR"/>
    <property type="match status" value="1"/>
</dbReference>
<sequence length="99" mass="11131">MQIHSKNQGKIVKLVCKVQVKNRMGLHTRPATTIVKLLQNCKSDVYFTHKQETINAKSILSILMLAARKNSKITIAVEGEDANDTMDKLIEAFESQFGE</sequence>
<dbReference type="Pfam" id="PF00381">
    <property type="entry name" value="PTS-HPr"/>
    <property type="match status" value="1"/>
</dbReference>
<evidence type="ECO:0000313" key="6">
    <source>
        <dbReference type="EMBL" id="KIC73416.1"/>
    </source>
</evidence>
<evidence type="ECO:0000256" key="1">
    <source>
        <dbReference type="ARBA" id="ARBA00004496"/>
    </source>
</evidence>
<keyword evidence="6" id="KW-0808">Transferase</keyword>
<dbReference type="InterPro" id="IPR000032">
    <property type="entry name" value="HPr-like"/>
</dbReference>
<keyword evidence="3" id="KW-0963">Cytoplasm</keyword>
<dbReference type="SUPFAM" id="SSF55594">
    <property type="entry name" value="HPr-like"/>
    <property type="match status" value="1"/>
</dbReference>
<dbReference type="EMBL" id="JSAN01000030">
    <property type="protein sequence ID" value="KIC73416.1"/>
    <property type="molecule type" value="Genomic_DNA"/>
</dbReference>
<evidence type="ECO:0000313" key="7">
    <source>
        <dbReference type="Proteomes" id="UP000031465"/>
    </source>
</evidence>
<dbReference type="Proteomes" id="UP000031465">
    <property type="component" value="Unassembled WGS sequence"/>
</dbReference>
<gene>
    <name evidence="6" type="primary">ptsH</name>
    <name evidence="6" type="ORF">DB44_BG01050</name>
</gene>
<feature type="domain" description="HPr" evidence="5">
    <location>
        <begin position="13"/>
        <end position="99"/>
    </location>
</feature>
<dbReference type="PROSITE" id="PS00369">
    <property type="entry name" value="PTS_HPR_HIS"/>
    <property type="match status" value="1"/>
</dbReference>
<dbReference type="InterPro" id="IPR035895">
    <property type="entry name" value="HPr-like_sf"/>
</dbReference>
<dbReference type="GO" id="GO:0016740">
    <property type="term" value="F:transferase activity"/>
    <property type="evidence" value="ECO:0007669"/>
    <property type="project" value="UniProtKB-KW"/>
</dbReference>
<reference evidence="6 7" key="1">
    <citation type="journal article" date="2014" name="Mol. Biol. Evol.">
        <title>Massive expansion of Ubiquitination-related gene families within the Chlamydiae.</title>
        <authorList>
            <person name="Domman D."/>
            <person name="Collingro A."/>
            <person name="Lagkouvardos I."/>
            <person name="Gehre L."/>
            <person name="Weinmaier T."/>
            <person name="Rattei T."/>
            <person name="Subtil A."/>
            <person name="Horn M."/>
        </authorList>
    </citation>
    <scope>NUCLEOTIDE SEQUENCE [LARGE SCALE GENOMIC DNA]</scope>
    <source>
        <strain evidence="6 7">EI2</strain>
    </source>
</reference>
<comment type="similarity">
    <text evidence="2">Belongs to the HPr family.</text>
</comment>
<proteinExistence type="inferred from homology"/>
<dbReference type="InterPro" id="IPR001020">
    <property type="entry name" value="PTS_HPr_His_P_site"/>
</dbReference>
<keyword evidence="4" id="KW-0598">Phosphotransferase system</keyword>
<dbReference type="GO" id="GO:0009401">
    <property type="term" value="P:phosphoenolpyruvate-dependent sugar phosphotransferase system"/>
    <property type="evidence" value="ECO:0007669"/>
    <property type="project" value="UniProtKB-KW"/>
</dbReference>
<protein>
    <submittedName>
        <fullName evidence="6">Phosphocarrier protein HPr</fullName>
        <ecNumber evidence="6">2.7.11.-</ecNumber>
    </submittedName>
</protein>
<dbReference type="EC" id="2.7.11.-" evidence="6"/>
<dbReference type="NCBIfam" id="TIGR01003">
    <property type="entry name" value="PTS_HPr_family"/>
    <property type="match status" value="1"/>
</dbReference>
<accession>A0A0C1JSF3</accession>
<dbReference type="Gene3D" id="3.30.1340.10">
    <property type="entry name" value="HPr-like"/>
    <property type="match status" value="1"/>
</dbReference>
<dbReference type="PATRIC" id="fig|362787.3.peg.522"/>
<dbReference type="GO" id="GO:0005737">
    <property type="term" value="C:cytoplasm"/>
    <property type="evidence" value="ECO:0007669"/>
    <property type="project" value="UniProtKB-SubCell"/>
</dbReference>
<dbReference type="PRINTS" id="PR00107">
    <property type="entry name" value="PHOSPHOCPHPR"/>
</dbReference>
<comment type="subcellular location">
    <subcellularLocation>
        <location evidence="1">Cytoplasm</location>
    </subcellularLocation>
</comment>
<evidence type="ECO:0000256" key="4">
    <source>
        <dbReference type="ARBA" id="ARBA00022683"/>
    </source>
</evidence>
<evidence type="ECO:0000256" key="2">
    <source>
        <dbReference type="ARBA" id="ARBA00010736"/>
    </source>
</evidence>
<dbReference type="CDD" id="cd00367">
    <property type="entry name" value="PTS-HPr_like"/>
    <property type="match status" value="1"/>
</dbReference>
<dbReference type="AlphaFoldDB" id="A0A0C1JSF3"/>
<dbReference type="RefSeq" id="WP_042279233.1">
    <property type="nucleotide sequence ID" value="NZ_JSAN01000030.1"/>
</dbReference>
<dbReference type="PANTHER" id="PTHR33705:SF2">
    <property type="entry name" value="PHOSPHOCARRIER PROTEIN NPR"/>
    <property type="match status" value="1"/>
</dbReference>
<dbReference type="PROSITE" id="PS51350">
    <property type="entry name" value="PTS_HPR_DOM"/>
    <property type="match status" value="1"/>
</dbReference>
<organism evidence="6 7">
    <name type="scientific">Candidatus Protochlamydia amoebophila</name>
    <dbReference type="NCBI Taxonomy" id="362787"/>
    <lineage>
        <taxon>Bacteria</taxon>
        <taxon>Pseudomonadati</taxon>
        <taxon>Chlamydiota</taxon>
        <taxon>Chlamydiia</taxon>
        <taxon>Parachlamydiales</taxon>
        <taxon>Parachlamydiaceae</taxon>
        <taxon>Candidatus Protochlamydia</taxon>
    </lineage>
</organism>
<dbReference type="InterPro" id="IPR050399">
    <property type="entry name" value="HPr"/>
</dbReference>
<name>A0A0C1JSF3_9BACT</name>
<comment type="caution">
    <text evidence="6">The sequence shown here is derived from an EMBL/GenBank/DDBJ whole genome shotgun (WGS) entry which is preliminary data.</text>
</comment>
<evidence type="ECO:0000256" key="3">
    <source>
        <dbReference type="ARBA" id="ARBA00022490"/>
    </source>
</evidence>
<evidence type="ECO:0000259" key="5">
    <source>
        <dbReference type="PROSITE" id="PS51350"/>
    </source>
</evidence>